<dbReference type="InterPro" id="IPR039135">
    <property type="entry name" value="NAT9-like"/>
</dbReference>
<protein>
    <recommendedName>
        <fullName evidence="4">N-acetyltransferase domain-containing protein</fullName>
    </recommendedName>
</protein>
<dbReference type="PANTHER" id="PTHR13256:SF16">
    <property type="entry name" value="ALPHA_BETA-TUBULIN-N-ACETYLTRANSFERASE 9"/>
    <property type="match status" value="1"/>
</dbReference>
<accession>A0A292Q4S9</accession>
<evidence type="ECO:0000313" key="6">
    <source>
        <dbReference type="Proteomes" id="UP001412239"/>
    </source>
</evidence>
<comment type="similarity">
    <text evidence="1">Belongs to the acetyltransferase family. GNAT subfamily.</text>
</comment>
<dbReference type="SUPFAM" id="SSF55729">
    <property type="entry name" value="Acyl-CoA N-acyltransferases (Nat)"/>
    <property type="match status" value="1"/>
</dbReference>
<keyword evidence="2" id="KW-0808">Transferase</keyword>
<proteinExistence type="inferred from homology"/>
<evidence type="ECO:0000256" key="1">
    <source>
        <dbReference type="ARBA" id="ARBA00009342"/>
    </source>
</evidence>
<feature type="non-terminal residue" evidence="5">
    <location>
        <position position="1"/>
    </location>
</feature>
<gene>
    <name evidence="5" type="ORF">GSTUAT00002114001</name>
</gene>
<dbReference type="Pfam" id="PF13302">
    <property type="entry name" value="Acetyltransf_3"/>
    <property type="match status" value="1"/>
</dbReference>
<reference evidence="5" key="1">
    <citation type="submission" date="2015-10" db="EMBL/GenBank/DDBJ databases">
        <authorList>
            <person name="Regsiter A."/>
            <person name="william w."/>
        </authorList>
    </citation>
    <scope>NUCLEOTIDE SEQUENCE</scope>
    <source>
        <strain evidence="5">Montdore</strain>
    </source>
</reference>
<dbReference type="InterPro" id="IPR000182">
    <property type="entry name" value="GNAT_dom"/>
</dbReference>
<name>A0A292Q4S9_9PEZI</name>
<keyword evidence="6" id="KW-1185">Reference proteome</keyword>
<keyword evidence="3" id="KW-0012">Acyltransferase</keyword>
<feature type="non-terminal residue" evidence="5">
    <location>
        <position position="220"/>
    </location>
</feature>
<evidence type="ECO:0000259" key="4">
    <source>
        <dbReference type="Pfam" id="PF13302"/>
    </source>
</evidence>
<dbReference type="PANTHER" id="PTHR13256">
    <property type="entry name" value="N-ACETYLTRANSFERASE 9"/>
    <property type="match status" value="1"/>
</dbReference>
<dbReference type="Gene3D" id="3.40.630.30">
    <property type="match status" value="1"/>
</dbReference>
<organism evidence="5 6">
    <name type="scientific">Tuber aestivum</name>
    <name type="common">summer truffle</name>
    <dbReference type="NCBI Taxonomy" id="59557"/>
    <lineage>
        <taxon>Eukaryota</taxon>
        <taxon>Fungi</taxon>
        <taxon>Dikarya</taxon>
        <taxon>Ascomycota</taxon>
        <taxon>Pezizomycotina</taxon>
        <taxon>Pezizomycetes</taxon>
        <taxon>Pezizales</taxon>
        <taxon>Tuberaceae</taxon>
        <taxon>Tuber</taxon>
    </lineage>
</organism>
<evidence type="ECO:0000256" key="3">
    <source>
        <dbReference type="ARBA" id="ARBA00023315"/>
    </source>
</evidence>
<evidence type="ECO:0000256" key="2">
    <source>
        <dbReference type="ARBA" id="ARBA00022679"/>
    </source>
</evidence>
<dbReference type="EMBL" id="LN890967">
    <property type="protein sequence ID" value="CUS13753.1"/>
    <property type="molecule type" value="Genomic_DNA"/>
</dbReference>
<dbReference type="GO" id="GO:0008080">
    <property type="term" value="F:N-acetyltransferase activity"/>
    <property type="evidence" value="ECO:0007669"/>
    <property type="project" value="InterPro"/>
</dbReference>
<dbReference type="Proteomes" id="UP001412239">
    <property type="component" value="Unassembled WGS sequence"/>
</dbReference>
<evidence type="ECO:0000313" key="5">
    <source>
        <dbReference type="EMBL" id="CUS13753.1"/>
    </source>
</evidence>
<sequence>SLALQSPKILLVPYEPHHVLTYHAWMEDEDLRTATASDRLTLPEEHAMQESWREDGGKLTFIACLPPTTDTSKTVRARRDDLPECMLGDVNLFLYPSPEHDGVEGKVVAEVEVMIARREFRGMGLGREVVGLFLWYVGMHRDEVVGQGGGGRGGGGGRRVLMGFRVKIAEGNSGSIKLFEGLGFERVGEVNYFGEVELVRGVDWGGMGGERGERGWRVLE</sequence>
<feature type="domain" description="N-acetyltransferase" evidence="4">
    <location>
        <begin position="9"/>
        <end position="185"/>
    </location>
</feature>
<dbReference type="InterPro" id="IPR016181">
    <property type="entry name" value="Acyl_CoA_acyltransferase"/>
</dbReference>
<dbReference type="AlphaFoldDB" id="A0A292Q4S9"/>